<dbReference type="AlphaFoldDB" id="A0A1B6NTG4"/>
<sequence>NSGPRENIQASYAFWPVTKDIK</sequence>
<comment type="caution">
    <text evidence="1">The sequence shown here is derived from an EMBL/GenBank/DDBJ whole genome shotgun (WGS) entry which is preliminary data.</text>
</comment>
<protein>
    <submittedName>
        <fullName evidence="1">Uncharacterized protein</fullName>
    </submittedName>
</protein>
<name>A0A1B6NTG4_9ZZZZ</name>
<accession>A0A1B6NTG4</accession>
<reference evidence="1" key="1">
    <citation type="submission" date="2013-11" db="EMBL/GenBank/DDBJ databases">
        <title>Microbial diversity, functional groups and degradation webs in Northern and Southern Mediterranean and Red Sea marine crude oil polluted sites.</title>
        <authorList>
            <person name="Daffonchio D."/>
            <person name="Mapelli F."/>
            <person name="Ferrer M."/>
            <person name="Richter M."/>
            <person name="Cherif A."/>
            <person name="Malkawi H.I."/>
            <person name="Yakimov M.M."/>
            <person name="Abdel-Fattah Y.R."/>
            <person name="Blaghen M."/>
            <person name="Golyshin P.N."/>
            <person name="Kalogerakis N."/>
            <person name="Boon N."/>
            <person name="Magagnini M."/>
            <person name="Fava F."/>
        </authorList>
    </citation>
    <scope>NUCLEOTIDE SEQUENCE</scope>
</reference>
<organism evidence="1">
    <name type="scientific">marine sediment metagenome</name>
    <dbReference type="NCBI Taxonomy" id="412755"/>
    <lineage>
        <taxon>unclassified sequences</taxon>
        <taxon>metagenomes</taxon>
        <taxon>ecological metagenomes</taxon>
    </lineage>
</organism>
<gene>
    <name evidence="1" type="ORF">MGSAQ_001750</name>
</gene>
<proteinExistence type="predicted"/>
<feature type="non-terminal residue" evidence="1">
    <location>
        <position position="1"/>
    </location>
</feature>
<dbReference type="EMBL" id="AYSL01000955">
    <property type="protein sequence ID" value="KTF06755.1"/>
    <property type="molecule type" value="Genomic_DNA"/>
</dbReference>
<evidence type="ECO:0000313" key="1">
    <source>
        <dbReference type="EMBL" id="KTF06755.1"/>
    </source>
</evidence>